<feature type="domain" description="Transcription regulator AsnC/Lrp ligand binding" evidence="1">
    <location>
        <begin position="6"/>
        <end position="77"/>
    </location>
</feature>
<dbReference type="KEGG" id="mmed:Mame_00095"/>
<dbReference type="eggNOG" id="COG1522">
    <property type="taxonomic scope" value="Bacteria"/>
</dbReference>
<evidence type="ECO:0000313" key="2">
    <source>
        <dbReference type="EMBL" id="AQZ49479.1"/>
    </source>
</evidence>
<dbReference type="OrthoDB" id="9799041at2"/>
<dbReference type="InterPro" id="IPR011008">
    <property type="entry name" value="Dimeric_a/b-barrel"/>
</dbReference>
<dbReference type="GO" id="GO:0003677">
    <property type="term" value="F:DNA binding"/>
    <property type="evidence" value="ECO:0007669"/>
    <property type="project" value="UniProtKB-KW"/>
</dbReference>
<dbReference type="RefSeq" id="WP_018063474.1">
    <property type="nucleotide sequence ID" value="NZ_AQWH01000003.1"/>
</dbReference>
<dbReference type="Proteomes" id="UP000191135">
    <property type="component" value="Chromosome"/>
</dbReference>
<evidence type="ECO:0000313" key="3">
    <source>
        <dbReference type="Proteomes" id="UP000191135"/>
    </source>
</evidence>
<dbReference type="Pfam" id="PF01037">
    <property type="entry name" value="AsnC_trans_reg"/>
    <property type="match status" value="1"/>
</dbReference>
<proteinExistence type="predicted"/>
<dbReference type="EMBL" id="CP020330">
    <property type="protein sequence ID" value="AQZ49479.1"/>
    <property type="molecule type" value="Genomic_DNA"/>
</dbReference>
<dbReference type="SUPFAM" id="SSF54909">
    <property type="entry name" value="Dimeric alpha+beta barrel"/>
    <property type="match status" value="1"/>
</dbReference>
<sequence length="80" mass="9005">MQTIFVQFKCHPGQAYDVADLVVRTLEETSEIYSTSGDYDLLAKFYLAKDADIGHFVTSKLQTIEGVKDTFTLVTFKAFS</sequence>
<dbReference type="STRING" id="1122214.Mame_00095"/>
<keyword evidence="3" id="KW-1185">Reference proteome</keyword>
<dbReference type="InterPro" id="IPR019887">
    <property type="entry name" value="Tscrpt_reg_AsnC/Lrp_C"/>
</dbReference>
<dbReference type="AlphaFoldDB" id="A0A1U9YVM3"/>
<organism evidence="2 3">
    <name type="scientific">Martelella mediterranea DSM 17316</name>
    <dbReference type="NCBI Taxonomy" id="1122214"/>
    <lineage>
        <taxon>Bacteria</taxon>
        <taxon>Pseudomonadati</taxon>
        <taxon>Pseudomonadota</taxon>
        <taxon>Alphaproteobacteria</taxon>
        <taxon>Hyphomicrobiales</taxon>
        <taxon>Aurantimonadaceae</taxon>
        <taxon>Martelella</taxon>
    </lineage>
</organism>
<evidence type="ECO:0000259" key="1">
    <source>
        <dbReference type="Pfam" id="PF01037"/>
    </source>
</evidence>
<gene>
    <name evidence="2" type="ORF">Mame_00095</name>
</gene>
<protein>
    <submittedName>
        <fullName evidence="2">DNA-binding transcriptional regulator AsnC</fullName>
    </submittedName>
</protein>
<name>A0A1U9YVM3_9HYPH</name>
<accession>A0A1U9YVM3</accession>
<dbReference type="Gene3D" id="3.30.70.920">
    <property type="match status" value="1"/>
</dbReference>
<reference evidence="2 3" key="1">
    <citation type="submission" date="2017-03" db="EMBL/GenBank/DDBJ databases">
        <title>Foreign affairs: Plasmid Transfer between Roseobacters and Rhizobia.</title>
        <authorList>
            <person name="Bartling P."/>
            <person name="Bunk B."/>
            <person name="Overmann J."/>
            <person name="Brinkmann H."/>
            <person name="Petersen J."/>
        </authorList>
    </citation>
    <scope>NUCLEOTIDE SEQUENCE [LARGE SCALE GENOMIC DNA]</scope>
    <source>
        <strain evidence="2 3">MACL11</strain>
    </source>
</reference>
<keyword evidence="2" id="KW-0238">DNA-binding</keyword>